<reference evidence="5 6" key="2">
    <citation type="submission" date="2019-04" db="EMBL/GenBank/DDBJ databases">
        <authorList>
            <person name="Yang S."/>
            <person name="Wei W."/>
        </authorList>
    </citation>
    <scope>NUCLEOTIDE SEQUENCE [LARGE SCALE GENOMIC DNA]</scope>
    <source>
        <strain evidence="6">ZP60</strain>
    </source>
</reference>
<keyword evidence="2" id="KW-0238">DNA-binding</keyword>
<keyword evidence="3" id="KW-0804">Transcription</keyword>
<dbReference type="Gene3D" id="1.10.10.10">
    <property type="entry name" value="Winged helix-like DNA-binding domain superfamily/Winged helix DNA-binding domain"/>
    <property type="match status" value="1"/>
</dbReference>
<evidence type="ECO:0000313" key="5">
    <source>
        <dbReference type="EMBL" id="QCD66895.1"/>
    </source>
</evidence>
<dbReference type="SMART" id="SM00418">
    <property type="entry name" value="HTH_ARSR"/>
    <property type="match status" value="1"/>
</dbReference>
<dbReference type="PANTHER" id="PTHR43132">
    <property type="entry name" value="ARSENICAL RESISTANCE OPERON REPRESSOR ARSR-RELATED"/>
    <property type="match status" value="1"/>
</dbReference>
<proteinExistence type="predicted"/>
<dbReference type="KEGG" id="halz:E5139_15030"/>
<organism evidence="5 6">
    <name type="scientific">Halomicrobium mukohataei</name>
    <dbReference type="NCBI Taxonomy" id="57705"/>
    <lineage>
        <taxon>Archaea</taxon>
        <taxon>Methanobacteriati</taxon>
        <taxon>Methanobacteriota</taxon>
        <taxon>Stenosarchaea group</taxon>
        <taxon>Halobacteria</taxon>
        <taxon>Halobacteriales</taxon>
        <taxon>Haloarculaceae</taxon>
        <taxon>Halomicrobium</taxon>
    </lineage>
</organism>
<keyword evidence="1" id="KW-0805">Transcription regulation</keyword>
<name>A0A4D6KHY4_9EURY</name>
<evidence type="ECO:0000313" key="6">
    <source>
        <dbReference type="Proteomes" id="UP000297053"/>
    </source>
</evidence>
<protein>
    <submittedName>
        <fullName evidence="5">Helix-turn-helix transcriptional regulator</fullName>
    </submittedName>
</protein>
<evidence type="ECO:0000256" key="3">
    <source>
        <dbReference type="ARBA" id="ARBA00023163"/>
    </source>
</evidence>
<dbReference type="GO" id="GO:0003700">
    <property type="term" value="F:DNA-binding transcription factor activity"/>
    <property type="evidence" value="ECO:0007669"/>
    <property type="project" value="InterPro"/>
</dbReference>
<sequence>MADATNDTGGAEPPEPLLPDDSVLDLSEYLAMQRAIGNETRFQVLRTLARNGDLSASQLAEVLDIETNTLHYHLDTLVDVGLVWNRKRSAPDRDGLYSYYRVSSLGEAMLDHGVEALLRREWAFADRYA</sequence>
<accession>A0A4D6KHY4</accession>
<dbReference type="PANTHER" id="PTHR43132:SF2">
    <property type="entry name" value="ARSENICAL RESISTANCE OPERON REPRESSOR ARSR-RELATED"/>
    <property type="match status" value="1"/>
</dbReference>
<gene>
    <name evidence="5" type="ORF">E5139_15030</name>
</gene>
<dbReference type="InterPro" id="IPR051011">
    <property type="entry name" value="Metal_resp_trans_reg"/>
</dbReference>
<dbReference type="PROSITE" id="PS50987">
    <property type="entry name" value="HTH_ARSR_2"/>
    <property type="match status" value="1"/>
</dbReference>
<dbReference type="GeneID" id="42180281"/>
<dbReference type="InterPro" id="IPR011991">
    <property type="entry name" value="ArsR-like_HTH"/>
</dbReference>
<dbReference type="Pfam" id="PF12840">
    <property type="entry name" value="HTH_20"/>
    <property type="match status" value="1"/>
</dbReference>
<dbReference type="InterPro" id="IPR036390">
    <property type="entry name" value="WH_DNA-bd_sf"/>
</dbReference>
<dbReference type="InterPro" id="IPR001845">
    <property type="entry name" value="HTH_ArsR_DNA-bd_dom"/>
</dbReference>
<dbReference type="InterPro" id="IPR036388">
    <property type="entry name" value="WH-like_DNA-bd_sf"/>
</dbReference>
<evidence type="ECO:0000256" key="2">
    <source>
        <dbReference type="ARBA" id="ARBA00023125"/>
    </source>
</evidence>
<feature type="domain" description="HTH arsR-type" evidence="4">
    <location>
        <begin position="21"/>
        <end position="117"/>
    </location>
</feature>
<dbReference type="AlphaFoldDB" id="A0A4D6KHY4"/>
<dbReference type="SUPFAM" id="SSF46785">
    <property type="entry name" value="Winged helix' DNA-binding domain"/>
    <property type="match status" value="1"/>
</dbReference>
<dbReference type="CDD" id="cd00090">
    <property type="entry name" value="HTH_ARSR"/>
    <property type="match status" value="1"/>
</dbReference>
<evidence type="ECO:0000259" key="4">
    <source>
        <dbReference type="PROSITE" id="PS50987"/>
    </source>
</evidence>
<dbReference type="OMA" id="DSTLHYH"/>
<evidence type="ECO:0000256" key="1">
    <source>
        <dbReference type="ARBA" id="ARBA00023015"/>
    </source>
</evidence>
<dbReference type="Proteomes" id="UP000297053">
    <property type="component" value="Chromosome"/>
</dbReference>
<dbReference type="EMBL" id="CP039375">
    <property type="protein sequence ID" value="QCD66895.1"/>
    <property type="molecule type" value="Genomic_DNA"/>
</dbReference>
<reference evidence="5 6" key="1">
    <citation type="submission" date="2019-04" db="EMBL/GenBank/DDBJ databases">
        <title>Complete genome sequence of Arthrobacter sp. ZXY-2 associated with effective atrazine degradation and salt adaptation.</title>
        <authorList>
            <person name="Zhao X."/>
        </authorList>
    </citation>
    <scope>NUCLEOTIDE SEQUENCE [LARGE SCALE GENOMIC DNA]</scope>
    <source>
        <strain evidence="6">ZP60</strain>
    </source>
</reference>
<dbReference type="RefSeq" id="WP_015763333.1">
    <property type="nucleotide sequence ID" value="NZ_CP039375.1"/>
</dbReference>
<dbReference type="GO" id="GO:0003677">
    <property type="term" value="F:DNA binding"/>
    <property type="evidence" value="ECO:0007669"/>
    <property type="project" value="UniProtKB-KW"/>
</dbReference>